<evidence type="ECO:0000313" key="3">
    <source>
        <dbReference type="Proteomes" id="UP000735302"/>
    </source>
</evidence>
<dbReference type="EMBL" id="BLXT01003389">
    <property type="protein sequence ID" value="GFO01552.1"/>
    <property type="molecule type" value="Genomic_DNA"/>
</dbReference>
<organism evidence="2 3">
    <name type="scientific">Plakobranchus ocellatus</name>
    <dbReference type="NCBI Taxonomy" id="259542"/>
    <lineage>
        <taxon>Eukaryota</taxon>
        <taxon>Metazoa</taxon>
        <taxon>Spiralia</taxon>
        <taxon>Lophotrochozoa</taxon>
        <taxon>Mollusca</taxon>
        <taxon>Gastropoda</taxon>
        <taxon>Heterobranchia</taxon>
        <taxon>Euthyneura</taxon>
        <taxon>Panpulmonata</taxon>
        <taxon>Sacoglossa</taxon>
        <taxon>Placobranchoidea</taxon>
        <taxon>Plakobranchidae</taxon>
        <taxon>Plakobranchus</taxon>
    </lineage>
</organism>
<keyword evidence="1" id="KW-1133">Transmembrane helix</keyword>
<dbReference type="Proteomes" id="UP000735302">
    <property type="component" value="Unassembled WGS sequence"/>
</dbReference>
<feature type="transmembrane region" description="Helical" evidence="1">
    <location>
        <begin position="123"/>
        <end position="141"/>
    </location>
</feature>
<comment type="caution">
    <text evidence="2">The sequence shown here is derived from an EMBL/GenBank/DDBJ whole genome shotgun (WGS) entry which is preliminary data.</text>
</comment>
<dbReference type="AlphaFoldDB" id="A0AAV4A2L4"/>
<proteinExistence type="predicted"/>
<evidence type="ECO:0000256" key="1">
    <source>
        <dbReference type="SAM" id="Phobius"/>
    </source>
</evidence>
<accession>A0AAV4A2L4</accession>
<feature type="non-terminal residue" evidence="2">
    <location>
        <position position="1"/>
    </location>
</feature>
<keyword evidence="3" id="KW-1185">Reference proteome</keyword>
<protein>
    <submittedName>
        <fullName evidence="2">Uncharacterized protein</fullName>
    </submittedName>
</protein>
<evidence type="ECO:0000313" key="2">
    <source>
        <dbReference type="EMBL" id="GFO01552.1"/>
    </source>
</evidence>
<keyword evidence="1" id="KW-0472">Membrane</keyword>
<reference evidence="2 3" key="1">
    <citation type="journal article" date="2021" name="Elife">
        <title>Chloroplast acquisition without the gene transfer in kleptoplastic sea slugs, Plakobranchus ocellatus.</title>
        <authorList>
            <person name="Maeda T."/>
            <person name="Takahashi S."/>
            <person name="Yoshida T."/>
            <person name="Shimamura S."/>
            <person name="Takaki Y."/>
            <person name="Nagai Y."/>
            <person name="Toyoda A."/>
            <person name="Suzuki Y."/>
            <person name="Arimoto A."/>
            <person name="Ishii H."/>
            <person name="Satoh N."/>
            <person name="Nishiyama T."/>
            <person name="Hasebe M."/>
            <person name="Maruyama T."/>
            <person name="Minagawa J."/>
            <person name="Obokata J."/>
            <person name="Shigenobu S."/>
        </authorList>
    </citation>
    <scope>NUCLEOTIDE SEQUENCE [LARGE SCALE GENOMIC DNA]</scope>
</reference>
<keyword evidence="1" id="KW-0812">Transmembrane</keyword>
<feature type="transmembrane region" description="Helical" evidence="1">
    <location>
        <begin position="147"/>
        <end position="169"/>
    </location>
</feature>
<name>A0AAV4A2L4_9GAST</name>
<sequence length="174" mass="19039">ALEAKESKEDDIARSPIAWRNPVSNQTRRISSKTSARSSSVDLAASFGDSGMVVDLRGLTDRSPLLRGQSASYESISQTMGNGKGFGEVPLTHRGRFVQLTSLMETLNLWPIGKKRAFSLTKICVLFVATIVCCVLMLMEAENENRVYFSIINAGQTGMLVFVNHSILLSRLPG</sequence>
<gene>
    <name evidence="2" type="ORF">PoB_002805700</name>
</gene>